<keyword evidence="6" id="KW-0814">Transposable element</keyword>
<evidence type="ECO:0000313" key="9">
    <source>
        <dbReference type="Proteomes" id="UP000028123"/>
    </source>
</evidence>
<dbReference type="GO" id="GO:0006313">
    <property type="term" value="P:DNA transposition"/>
    <property type="evidence" value="ECO:0007669"/>
    <property type="project" value="UniProtKB-UniRule"/>
</dbReference>
<dbReference type="GO" id="GO:0003677">
    <property type="term" value="F:DNA binding"/>
    <property type="evidence" value="ECO:0007669"/>
    <property type="project" value="UniProtKB-UniRule"/>
</dbReference>
<evidence type="ECO:0000256" key="2">
    <source>
        <dbReference type="ARBA" id="ARBA00010961"/>
    </source>
</evidence>
<evidence type="ECO:0000256" key="4">
    <source>
        <dbReference type="ARBA" id="ARBA00023125"/>
    </source>
</evidence>
<sequence length="105" mass="12265">MLEAEIDTHLGYEKHDTMNKKASNSRNGNGKKSIISEYGEQEIQVPRDRQREFEPLIVKKHQSHVNGIEEQIIALYAKGVSTREIQDHMEHIYGIEIFLRRSFPM</sequence>
<dbReference type="Pfam" id="PF00872">
    <property type="entry name" value="Transposase_mut"/>
    <property type="match status" value="1"/>
</dbReference>
<dbReference type="eggNOG" id="COG3316">
    <property type="taxonomic scope" value="Bacteria"/>
</dbReference>
<comment type="caution">
    <text evidence="8">The sequence shown here is derived from an EMBL/GenBank/DDBJ whole genome shotgun (WGS) entry which is preliminary data.</text>
</comment>
<dbReference type="GO" id="GO:0004803">
    <property type="term" value="F:transposase activity"/>
    <property type="evidence" value="ECO:0007669"/>
    <property type="project" value="UniProtKB-UniRule"/>
</dbReference>
<feature type="compositionally biased region" description="Polar residues" evidence="7">
    <location>
        <begin position="20"/>
        <end position="30"/>
    </location>
</feature>
<gene>
    <name evidence="8" type="ORF">ET33_34425</name>
</gene>
<keyword evidence="5 6" id="KW-0233">DNA recombination</keyword>
<dbReference type="PANTHER" id="PTHR33217">
    <property type="entry name" value="TRANSPOSASE FOR INSERTION SEQUENCE ELEMENT IS1081"/>
    <property type="match status" value="1"/>
</dbReference>
<name>A0A081NT93_9BACL</name>
<keyword evidence="9" id="KW-1185">Reference proteome</keyword>
<dbReference type="AlphaFoldDB" id="A0A081NT93"/>
<evidence type="ECO:0000256" key="6">
    <source>
        <dbReference type="RuleBase" id="RU365089"/>
    </source>
</evidence>
<keyword evidence="3 6" id="KW-0815">Transposition</keyword>
<comment type="similarity">
    <text evidence="2 6">Belongs to the transposase mutator family.</text>
</comment>
<organism evidence="8 9">
    <name type="scientific">Paenibacillus tyrfis</name>
    <dbReference type="NCBI Taxonomy" id="1501230"/>
    <lineage>
        <taxon>Bacteria</taxon>
        <taxon>Bacillati</taxon>
        <taxon>Bacillota</taxon>
        <taxon>Bacilli</taxon>
        <taxon>Bacillales</taxon>
        <taxon>Paenibacillaceae</taxon>
        <taxon>Paenibacillus</taxon>
    </lineage>
</organism>
<evidence type="ECO:0000256" key="5">
    <source>
        <dbReference type="ARBA" id="ARBA00023172"/>
    </source>
</evidence>
<evidence type="ECO:0000256" key="1">
    <source>
        <dbReference type="ARBA" id="ARBA00002190"/>
    </source>
</evidence>
<dbReference type="InterPro" id="IPR001207">
    <property type="entry name" value="Transposase_mutator"/>
</dbReference>
<feature type="region of interest" description="Disordered" evidence="7">
    <location>
        <begin position="1"/>
        <end position="47"/>
    </location>
</feature>
<accession>A0A081NT93</accession>
<evidence type="ECO:0000256" key="7">
    <source>
        <dbReference type="SAM" id="MobiDB-lite"/>
    </source>
</evidence>
<reference evidence="8 9" key="1">
    <citation type="submission" date="2014-06" db="EMBL/GenBank/DDBJ databases">
        <title>Draft genome sequence of Paenibacillus sp. MSt1.</title>
        <authorList>
            <person name="Aw Y.K."/>
            <person name="Ong K.S."/>
            <person name="Gan H.M."/>
            <person name="Lee S.M."/>
        </authorList>
    </citation>
    <scope>NUCLEOTIDE SEQUENCE [LARGE SCALE GENOMIC DNA]</scope>
    <source>
        <strain evidence="8 9">MSt1</strain>
    </source>
</reference>
<protein>
    <recommendedName>
        <fullName evidence="6">Mutator family transposase</fullName>
    </recommendedName>
</protein>
<dbReference type="Proteomes" id="UP000028123">
    <property type="component" value="Unassembled WGS sequence"/>
</dbReference>
<dbReference type="PANTHER" id="PTHR33217:SF5">
    <property type="entry name" value="MUTATOR FAMILY TRANSPOSASE"/>
    <property type="match status" value="1"/>
</dbReference>
<keyword evidence="4 6" id="KW-0238">DNA-binding</keyword>
<evidence type="ECO:0000256" key="3">
    <source>
        <dbReference type="ARBA" id="ARBA00022578"/>
    </source>
</evidence>
<feature type="compositionally biased region" description="Basic and acidic residues" evidence="7">
    <location>
        <begin position="1"/>
        <end position="19"/>
    </location>
</feature>
<dbReference type="EMBL" id="JNVM01000067">
    <property type="protein sequence ID" value="KEQ21666.1"/>
    <property type="molecule type" value="Genomic_DNA"/>
</dbReference>
<comment type="function">
    <text evidence="1 6">Required for the transposition of the insertion element.</text>
</comment>
<evidence type="ECO:0000313" key="8">
    <source>
        <dbReference type="EMBL" id="KEQ21666.1"/>
    </source>
</evidence>
<proteinExistence type="inferred from homology"/>